<reference evidence="1 2" key="1">
    <citation type="submission" date="2017-05" db="EMBL/GenBank/DDBJ databases">
        <authorList>
            <person name="Varghese N."/>
            <person name="Submissions S."/>
        </authorList>
    </citation>
    <scope>NUCLEOTIDE SEQUENCE [LARGE SCALE GENOMIC DNA]</scope>
    <source>
        <strain evidence="1 2">DSM 29506</strain>
    </source>
</reference>
<dbReference type="AlphaFoldDB" id="A0A521CGR5"/>
<keyword evidence="1" id="KW-0413">Isomerase</keyword>
<dbReference type="PANTHER" id="PTHR37950:SF1">
    <property type="entry name" value="4-HYDROXYPHENYLACETATE CATABOLISM PROTEIN"/>
    <property type="match status" value="1"/>
</dbReference>
<sequence>MPHVIIDHAAGLENSHDFPALCRALFDALAAHPAIPHPESLKIRTRPHDCFVIGTEPQSFAHADLRLLPGRDDQTKADLTALVLNVMNDALPDVGSLTVECNDMHGPSYAKRVL</sequence>
<dbReference type="GO" id="GO:0008704">
    <property type="term" value="F:5-carboxymethyl-2-hydroxymuconate delta-isomerase activity"/>
    <property type="evidence" value="ECO:0007669"/>
    <property type="project" value="InterPro"/>
</dbReference>
<proteinExistence type="predicted"/>
<dbReference type="RefSeq" id="WP_142492767.1">
    <property type="nucleotide sequence ID" value="NZ_FXTO01000006.1"/>
</dbReference>
<accession>A0A521CGR5</accession>
<protein>
    <submittedName>
        <fullName evidence="1">5-carboxymethyl-2-hydroxymuconate isomerase</fullName>
    </submittedName>
</protein>
<dbReference type="PANTHER" id="PTHR37950">
    <property type="entry name" value="4-HYDROXYPHENYLACETATE CATABOLISM PROTEIN"/>
    <property type="match status" value="1"/>
</dbReference>
<evidence type="ECO:0000313" key="1">
    <source>
        <dbReference type="EMBL" id="SMO58614.1"/>
    </source>
</evidence>
<dbReference type="Pfam" id="PF02962">
    <property type="entry name" value="CHMI"/>
    <property type="match status" value="1"/>
</dbReference>
<name>A0A521CGR5_9RHOB</name>
<organism evidence="1 2">
    <name type="scientific">Thalassovita litoralis</name>
    <dbReference type="NCBI Taxonomy" id="1010611"/>
    <lineage>
        <taxon>Bacteria</taxon>
        <taxon>Pseudomonadati</taxon>
        <taxon>Pseudomonadota</taxon>
        <taxon>Alphaproteobacteria</taxon>
        <taxon>Rhodobacterales</taxon>
        <taxon>Roseobacteraceae</taxon>
        <taxon>Thalassovita</taxon>
    </lineage>
</organism>
<dbReference type="InterPro" id="IPR004220">
    <property type="entry name" value="5-COMe_2-OHmuconate_Isoase"/>
</dbReference>
<gene>
    <name evidence="1" type="ORF">SAMN06265173_106147</name>
</gene>
<dbReference type="InterPro" id="IPR014347">
    <property type="entry name" value="Tautomerase/MIF_sf"/>
</dbReference>
<keyword evidence="2" id="KW-1185">Reference proteome</keyword>
<dbReference type="OrthoDB" id="9814215at2"/>
<evidence type="ECO:0000313" key="2">
    <source>
        <dbReference type="Proteomes" id="UP000316030"/>
    </source>
</evidence>
<dbReference type="SUPFAM" id="SSF55331">
    <property type="entry name" value="Tautomerase/MIF"/>
    <property type="match status" value="1"/>
</dbReference>
<dbReference type="EMBL" id="FXTO01000006">
    <property type="protein sequence ID" value="SMO58614.1"/>
    <property type="molecule type" value="Genomic_DNA"/>
</dbReference>
<dbReference type="Proteomes" id="UP000316030">
    <property type="component" value="Unassembled WGS sequence"/>
</dbReference>
<dbReference type="Gene3D" id="3.30.429.10">
    <property type="entry name" value="Macrophage Migration Inhibitory Factor"/>
    <property type="match status" value="1"/>
</dbReference>